<feature type="compositionally biased region" description="Basic and acidic residues" evidence="1">
    <location>
        <begin position="466"/>
        <end position="475"/>
    </location>
</feature>
<feature type="region of interest" description="Disordered" evidence="1">
    <location>
        <begin position="287"/>
        <end position="345"/>
    </location>
</feature>
<dbReference type="STRING" id="1016849.A0A0D1YDJ5"/>
<feature type="region of interest" description="Disordered" evidence="1">
    <location>
        <begin position="405"/>
        <end position="444"/>
    </location>
</feature>
<feature type="region of interest" description="Disordered" evidence="1">
    <location>
        <begin position="179"/>
        <end position="210"/>
    </location>
</feature>
<name>A0A0D1YDJ5_9EURO</name>
<feature type="compositionally biased region" description="Basic and acidic residues" evidence="1">
    <location>
        <begin position="1"/>
        <end position="10"/>
    </location>
</feature>
<organism evidence="3 4">
    <name type="scientific">Exophiala sideris</name>
    <dbReference type="NCBI Taxonomy" id="1016849"/>
    <lineage>
        <taxon>Eukaryota</taxon>
        <taxon>Fungi</taxon>
        <taxon>Dikarya</taxon>
        <taxon>Ascomycota</taxon>
        <taxon>Pezizomycotina</taxon>
        <taxon>Eurotiomycetes</taxon>
        <taxon>Chaetothyriomycetidae</taxon>
        <taxon>Chaetothyriales</taxon>
        <taxon>Herpotrichiellaceae</taxon>
        <taxon>Exophiala</taxon>
    </lineage>
</organism>
<dbReference type="Pfam" id="PF13915">
    <property type="entry name" value="DUF4210"/>
    <property type="match status" value="1"/>
</dbReference>
<dbReference type="HOGENOM" id="CLU_010290_0_0_1"/>
<feature type="compositionally biased region" description="Polar residues" evidence="1">
    <location>
        <begin position="726"/>
        <end position="739"/>
    </location>
</feature>
<sequence length="763" mass="83855">MPFVIDREPLPSRPSKRRKLLSHTDMARDSMQAYYNVGRSISDKAVLPEKDNELETLPQGNEEGGLRTSDREELIQCIKRGERPTWVPRPGLEALCAEVNAEQREPPPQTSHTGEESAARLILALGPGEHDRISPNSSRRLSATEALRSSLSALHTGDFHDDYPKTSYDGERAFLRNTSTSNHLRGNSPPLWPSEFASTSKSLSPRDHPSHIIRRSRAPSLGSSLSQSFVMRIPTSPLVHSINNSSLDFSPRDSPLGAINRGARRRTMPPNAFESFRMDMAYSESNSPLSASYSHHDGTVSPHRPRRSLSSFTYQPTASQQVSFSASSRRPSVASDASPRQRASMVGSFEESILRGRMSTPPSKPLDFVAQIGVVGKGNCPASLKCPAHVTVPFPAVFYNYPSSSGSRSISDDNPSPYVGTIDLERNLNPPDVPPRKTRRDRTSLDAEDLVAEITSPENTAIGKALARDTREKKAASSKRPAGGSYRVPQKGQLQIIIKNPNKTAVKLFLIPYDLEGMLPGTKTFVRQRSFSSGPILETALAETAANLESRDPLSNKDILRYLIHLKFCSTSKGRFYLYDDVRVVFANRVPDGKEKLRNEIQLPEPRFSPYKPPTEAESRSPSIHNETPSPLTRAAPSARFGSLDNLARYDFVQTHATSHVESLDPFNEPPNVPIPEPADMEIDVVLNDPSKPHETALELERPLSPISGFLPSTSRRGSPVPWLGSSGSPVARTLSSTPVEAGDGLLSRKLRELNGGTAGRKH</sequence>
<evidence type="ECO:0000256" key="1">
    <source>
        <dbReference type="SAM" id="MobiDB-lite"/>
    </source>
</evidence>
<feature type="region of interest" description="Disordered" evidence="1">
    <location>
        <begin position="466"/>
        <end position="487"/>
    </location>
</feature>
<dbReference type="InterPro" id="IPR025261">
    <property type="entry name" value="Atos-like_cons_dom"/>
</dbReference>
<feature type="compositionally biased region" description="Low complexity" evidence="1">
    <location>
        <begin position="405"/>
        <end position="416"/>
    </location>
</feature>
<feature type="compositionally biased region" description="Polar residues" evidence="1">
    <location>
        <begin position="620"/>
        <end position="631"/>
    </location>
</feature>
<feature type="compositionally biased region" description="Polar residues" evidence="1">
    <location>
        <begin position="308"/>
        <end position="330"/>
    </location>
</feature>
<dbReference type="PANTHER" id="PTHR13199:SF11">
    <property type="entry name" value="PROTEIN ATOSSA"/>
    <property type="match status" value="1"/>
</dbReference>
<gene>
    <name evidence="3" type="ORF">PV11_08500</name>
</gene>
<dbReference type="SMART" id="SM01177">
    <property type="entry name" value="DUF4210"/>
    <property type="match status" value="1"/>
</dbReference>
<evidence type="ECO:0000259" key="2">
    <source>
        <dbReference type="SMART" id="SM01177"/>
    </source>
</evidence>
<feature type="region of interest" description="Disordered" evidence="1">
    <location>
        <begin position="46"/>
        <end position="69"/>
    </location>
</feature>
<dbReference type="Proteomes" id="UP000053599">
    <property type="component" value="Unassembled WGS sequence"/>
</dbReference>
<dbReference type="OrthoDB" id="8625101at2759"/>
<dbReference type="Pfam" id="PF13889">
    <property type="entry name" value="Chromosome_seg"/>
    <property type="match status" value="1"/>
</dbReference>
<feature type="domain" description="Atos-like conserved" evidence="2">
    <location>
        <begin position="345"/>
        <end position="419"/>
    </location>
</feature>
<reference evidence="3 4" key="1">
    <citation type="submission" date="2015-01" db="EMBL/GenBank/DDBJ databases">
        <title>The Genome Sequence of Exophiala sideris CBS121828.</title>
        <authorList>
            <consortium name="The Broad Institute Genomics Platform"/>
            <person name="Cuomo C."/>
            <person name="de Hoog S."/>
            <person name="Gorbushina A."/>
            <person name="Stielow B."/>
            <person name="Teixiera M."/>
            <person name="Abouelleil A."/>
            <person name="Chapman S.B."/>
            <person name="Priest M."/>
            <person name="Young S.K."/>
            <person name="Wortman J."/>
            <person name="Nusbaum C."/>
            <person name="Birren B."/>
        </authorList>
    </citation>
    <scope>NUCLEOTIDE SEQUENCE [LARGE SCALE GENOMIC DNA]</scope>
    <source>
        <strain evidence="3 4">CBS 121828</strain>
    </source>
</reference>
<evidence type="ECO:0000313" key="3">
    <source>
        <dbReference type="EMBL" id="KIV81047.1"/>
    </source>
</evidence>
<feature type="region of interest" description="Disordered" evidence="1">
    <location>
        <begin position="711"/>
        <end position="763"/>
    </location>
</feature>
<evidence type="ECO:0000313" key="4">
    <source>
        <dbReference type="Proteomes" id="UP000053599"/>
    </source>
</evidence>
<feature type="region of interest" description="Disordered" evidence="1">
    <location>
        <begin position="1"/>
        <end position="25"/>
    </location>
</feature>
<dbReference type="InterPro" id="IPR051506">
    <property type="entry name" value="ATOS_Transcription_Regulators"/>
</dbReference>
<dbReference type="PANTHER" id="PTHR13199">
    <property type="entry name" value="GH03947P"/>
    <property type="match status" value="1"/>
</dbReference>
<accession>A0A0D1YDJ5</accession>
<feature type="region of interest" description="Disordered" evidence="1">
    <location>
        <begin position="597"/>
        <end position="637"/>
    </location>
</feature>
<protein>
    <recommendedName>
        <fullName evidence="2">Atos-like conserved domain-containing protein</fullName>
    </recommendedName>
</protein>
<dbReference type="InterPro" id="IPR033473">
    <property type="entry name" value="Atos-like_C"/>
</dbReference>
<proteinExistence type="predicted"/>
<dbReference type="AlphaFoldDB" id="A0A0D1YDJ5"/>
<dbReference type="EMBL" id="KN846953">
    <property type="protein sequence ID" value="KIV81047.1"/>
    <property type="molecule type" value="Genomic_DNA"/>
</dbReference>